<protein>
    <submittedName>
        <fullName evidence="1">Uncharacterized protein</fullName>
    </submittedName>
</protein>
<dbReference type="Proteomes" id="UP000011115">
    <property type="component" value="Unassembled WGS sequence"/>
</dbReference>
<proteinExistence type="predicted"/>
<dbReference type="Gramene" id="PGSC0003DMT400017134">
    <property type="protein sequence ID" value="PGSC0003DMT400017134"/>
    <property type="gene ID" value="PGSC0003DMG401006684"/>
</dbReference>
<evidence type="ECO:0000313" key="2">
    <source>
        <dbReference type="Proteomes" id="UP000011115"/>
    </source>
</evidence>
<name>M1A8L8_SOLTU</name>
<dbReference type="InParanoid" id="M1A8L8"/>
<dbReference type="AlphaFoldDB" id="M1A8L8"/>
<dbReference type="EnsemblPlants" id="PGSC0003DMT400017134">
    <property type="protein sequence ID" value="PGSC0003DMT400017134"/>
    <property type="gene ID" value="PGSC0003DMG401006684"/>
</dbReference>
<dbReference type="HOGENOM" id="CLU_3128058_0_0_1"/>
<dbReference type="PaxDb" id="4113-PGSC0003DMT400017134"/>
<reference evidence="2" key="1">
    <citation type="journal article" date="2011" name="Nature">
        <title>Genome sequence and analysis of the tuber crop potato.</title>
        <authorList>
            <consortium name="The Potato Genome Sequencing Consortium"/>
        </authorList>
    </citation>
    <scope>NUCLEOTIDE SEQUENCE [LARGE SCALE GENOMIC DNA]</scope>
    <source>
        <strain evidence="2">cv. DM1-3 516 R44</strain>
    </source>
</reference>
<accession>M1A8L8</accession>
<keyword evidence="2" id="KW-1185">Reference proteome</keyword>
<reference evidence="1" key="2">
    <citation type="submission" date="2015-06" db="UniProtKB">
        <authorList>
            <consortium name="EnsemblPlants"/>
        </authorList>
    </citation>
    <scope>IDENTIFICATION</scope>
    <source>
        <strain evidence="1">DM1-3 516 R44</strain>
    </source>
</reference>
<evidence type="ECO:0000313" key="1">
    <source>
        <dbReference type="EnsemblPlants" id="PGSC0003DMT400017134"/>
    </source>
</evidence>
<sequence length="50" mass="6155">MPRLHFKTLFTKERLLCFEWKWQAWYGSLIHRQTGGTHYTQLDYRPVNLS</sequence>
<organism evidence="1 2">
    <name type="scientific">Solanum tuberosum</name>
    <name type="common">Potato</name>
    <dbReference type="NCBI Taxonomy" id="4113"/>
    <lineage>
        <taxon>Eukaryota</taxon>
        <taxon>Viridiplantae</taxon>
        <taxon>Streptophyta</taxon>
        <taxon>Embryophyta</taxon>
        <taxon>Tracheophyta</taxon>
        <taxon>Spermatophyta</taxon>
        <taxon>Magnoliopsida</taxon>
        <taxon>eudicotyledons</taxon>
        <taxon>Gunneridae</taxon>
        <taxon>Pentapetalae</taxon>
        <taxon>asterids</taxon>
        <taxon>lamiids</taxon>
        <taxon>Solanales</taxon>
        <taxon>Solanaceae</taxon>
        <taxon>Solanoideae</taxon>
        <taxon>Solaneae</taxon>
        <taxon>Solanum</taxon>
    </lineage>
</organism>